<dbReference type="InterPro" id="IPR021136">
    <property type="entry name" value="Flagellar_hook_control-like_C"/>
</dbReference>
<evidence type="ECO:0000259" key="2">
    <source>
        <dbReference type="Pfam" id="PF02120"/>
    </source>
</evidence>
<feature type="compositionally biased region" description="Acidic residues" evidence="1">
    <location>
        <begin position="463"/>
        <end position="474"/>
    </location>
</feature>
<dbReference type="EMBL" id="NRRL01000052">
    <property type="protein sequence ID" value="MBK1669563.1"/>
    <property type="molecule type" value="Genomic_DNA"/>
</dbReference>
<name>A0ABS1DIK2_9PROT</name>
<comment type="caution">
    <text evidence="3">The sequence shown here is derived from an EMBL/GenBank/DDBJ whole genome shotgun (WGS) entry which is preliminary data.</text>
</comment>
<feature type="domain" description="Flagellar hook-length control protein-like C-terminal" evidence="2">
    <location>
        <begin position="367"/>
        <end position="436"/>
    </location>
</feature>
<organism evidence="3 4">
    <name type="scientific">Rhodovibrio sodomensis</name>
    <dbReference type="NCBI Taxonomy" id="1088"/>
    <lineage>
        <taxon>Bacteria</taxon>
        <taxon>Pseudomonadati</taxon>
        <taxon>Pseudomonadota</taxon>
        <taxon>Alphaproteobacteria</taxon>
        <taxon>Rhodospirillales</taxon>
        <taxon>Rhodovibrionaceae</taxon>
        <taxon>Rhodovibrio</taxon>
    </lineage>
</organism>
<reference evidence="3 4" key="1">
    <citation type="journal article" date="2020" name="Microorganisms">
        <title>Osmotic Adaptation and Compatible Solute Biosynthesis of Phototrophic Bacteria as Revealed from Genome Analyses.</title>
        <authorList>
            <person name="Imhoff J.F."/>
            <person name="Rahn T."/>
            <person name="Kunzel S."/>
            <person name="Keller A."/>
            <person name="Neulinger S.C."/>
        </authorList>
    </citation>
    <scope>NUCLEOTIDE SEQUENCE [LARGE SCALE GENOMIC DNA]</scope>
    <source>
        <strain evidence="3 4">DSM 9895</strain>
    </source>
</reference>
<feature type="region of interest" description="Disordered" evidence="1">
    <location>
        <begin position="42"/>
        <end position="85"/>
    </location>
</feature>
<dbReference type="InterPro" id="IPR038610">
    <property type="entry name" value="FliK-like_C_sf"/>
</dbReference>
<feature type="compositionally biased region" description="Basic and acidic residues" evidence="1">
    <location>
        <begin position="257"/>
        <end position="270"/>
    </location>
</feature>
<protein>
    <recommendedName>
        <fullName evidence="2">Flagellar hook-length control protein-like C-terminal domain-containing protein</fullName>
    </recommendedName>
</protein>
<dbReference type="Pfam" id="PF02120">
    <property type="entry name" value="Flg_hook"/>
    <property type="match status" value="1"/>
</dbReference>
<feature type="compositionally biased region" description="Low complexity" evidence="1">
    <location>
        <begin position="340"/>
        <end position="364"/>
    </location>
</feature>
<evidence type="ECO:0000313" key="4">
    <source>
        <dbReference type="Proteomes" id="UP001296873"/>
    </source>
</evidence>
<evidence type="ECO:0000313" key="3">
    <source>
        <dbReference type="EMBL" id="MBK1669563.1"/>
    </source>
</evidence>
<feature type="region of interest" description="Disordered" evidence="1">
    <location>
        <begin position="431"/>
        <end position="497"/>
    </location>
</feature>
<keyword evidence="4" id="KW-1185">Reference proteome</keyword>
<dbReference type="Gene3D" id="3.30.750.140">
    <property type="match status" value="1"/>
</dbReference>
<dbReference type="CDD" id="cd17470">
    <property type="entry name" value="T3SS_Flik_C"/>
    <property type="match status" value="1"/>
</dbReference>
<dbReference type="RefSeq" id="WP_200341899.1">
    <property type="nucleotide sequence ID" value="NZ_NRRL01000052.1"/>
</dbReference>
<dbReference type="Proteomes" id="UP001296873">
    <property type="component" value="Unassembled WGS sequence"/>
</dbReference>
<sequence>MTIDAAGALPIKVAGPNASKDGAGQDAAGLFAGLMALMSQPNAALPGSNGESKTAGQQTGAAVQTLKAEATSGGQVSEAGSAADGKPTEALARIAALIARLSGGANEAARLQVEVDGKAAPAKLDPELLAKVRQAMAAGAPESTQPAQVGAKQVVEALRAVAAEGRGESAQTAREMLAAGKALADGRARLAVTSTGEGIKVAVQQGEERIPGRAAPAGLLSLQAEDAAAGKHAARTAGRVEADTRGARGPRGQLEPEGGRGEIRVPERRGGLAAIRPTELRPAQPEAQTSAPARTAGEPTIPAAALKGEAQTASSRSNGTSSAQTAIGAASGTAAVNAAGASATPTPAGSQAAMAAQQTAQQIASGVRRASANGQGRVQIQLHPRELGRVDVRMEFADDGLRVRISVERAETLDMMNRDARALERALQDAGVRTQDGGLSFDLKGQGRHAGSGQLGDGASADDPAELTEETTEDTEAHESAGSRDGWTDQGRFDLTV</sequence>
<proteinExistence type="predicted"/>
<feature type="region of interest" description="Disordered" evidence="1">
    <location>
        <begin position="230"/>
        <end position="297"/>
    </location>
</feature>
<accession>A0ABS1DIK2</accession>
<evidence type="ECO:0000256" key="1">
    <source>
        <dbReference type="SAM" id="MobiDB-lite"/>
    </source>
</evidence>
<gene>
    <name evidence="3" type="ORF">CKO28_16105</name>
</gene>
<feature type="region of interest" description="Disordered" evidence="1">
    <location>
        <begin position="340"/>
        <end position="378"/>
    </location>
</feature>
<feature type="compositionally biased region" description="Polar residues" evidence="1">
    <location>
        <begin position="49"/>
        <end position="62"/>
    </location>
</feature>